<dbReference type="RefSeq" id="WP_042154272.1">
    <property type="nucleotide sequence ID" value="NZ_CM002803.1"/>
</dbReference>
<dbReference type="EMBL" id="CM002803">
    <property type="protein sequence ID" value="KEI67231.1"/>
    <property type="molecule type" value="Genomic_DNA"/>
</dbReference>
<organism evidence="1 2">
    <name type="scientific">Planktothrix agardhii (strain NIVA-CYA 126/8)</name>
    <dbReference type="NCBI Taxonomy" id="388467"/>
    <lineage>
        <taxon>Bacteria</taxon>
        <taxon>Bacillati</taxon>
        <taxon>Cyanobacteriota</taxon>
        <taxon>Cyanophyceae</taxon>
        <taxon>Oscillatoriophycideae</taxon>
        <taxon>Oscillatoriales</taxon>
        <taxon>Microcoleaceae</taxon>
        <taxon>Planktothrix</taxon>
    </lineage>
</organism>
<reference evidence="1 2" key="1">
    <citation type="journal article" date="2014" name="Appl. Environ. Microbiol.">
        <title>Elucidation of insertion elements encoded on plasmids and in vitro construction of shuttle vectors from the toxic cyanobacterium Planktothrix.</title>
        <authorList>
            <person name="Christiansen G."/>
            <person name="Goesmann A."/>
            <person name="Kurmayer R."/>
        </authorList>
    </citation>
    <scope>NUCLEOTIDE SEQUENCE [LARGE SCALE GENOMIC DNA]</scope>
    <source>
        <strain evidence="1 2">NIVA-CYA 126/8</strain>
    </source>
</reference>
<proteinExistence type="predicted"/>
<dbReference type="AlphaFoldDB" id="A0A073CGH9"/>
<protein>
    <submittedName>
        <fullName evidence="1">Uncharacterized protein</fullName>
    </submittedName>
</protein>
<dbReference type="GeneID" id="77289212"/>
<gene>
    <name evidence="1" type="ORF">A19Y_2300</name>
</gene>
<sequence>MKIKLLTTVALVGILGFVTPVVFSPSPSVAQIYTGFRVKTDKPFTVRLINEAGKPVLFGLSQNPSKTLASGQSTVLPFSQIKTKPGEVNILVYTQDGTRLGMKPTFDEEKNELTVNISSGGAGHKNISISSNGMVELI</sequence>
<dbReference type="PATRIC" id="fig|388467.6.peg.2246"/>
<dbReference type="eggNOG" id="ENOG502ZXBY">
    <property type="taxonomic scope" value="Bacteria"/>
</dbReference>
<evidence type="ECO:0000313" key="1">
    <source>
        <dbReference type="EMBL" id="KEI67231.1"/>
    </source>
</evidence>
<accession>A0A073CGH9</accession>
<dbReference type="Proteomes" id="UP000027395">
    <property type="component" value="Chromosome"/>
</dbReference>
<name>A0A073CGH9_PLAA1</name>
<evidence type="ECO:0000313" key="2">
    <source>
        <dbReference type="Proteomes" id="UP000027395"/>
    </source>
</evidence>
<dbReference type="HOGENOM" id="CLU_1853358_0_0_3"/>
<keyword evidence="2" id="KW-1185">Reference proteome</keyword>